<feature type="region of interest" description="Disordered" evidence="1">
    <location>
        <begin position="1147"/>
        <end position="1178"/>
    </location>
</feature>
<evidence type="ECO:0000259" key="2">
    <source>
        <dbReference type="Pfam" id="PF20041"/>
    </source>
</evidence>
<dbReference type="InterPro" id="IPR022385">
    <property type="entry name" value="Rhs_assc_core"/>
</dbReference>
<dbReference type="OrthoDB" id="2972467at2"/>
<evidence type="ECO:0000313" key="4">
    <source>
        <dbReference type="Proteomes" id="UP000199274"/>
    </source>
</evidence>
<protein>
    <submittedName>
        <fullName evidence="3">RHS repeat-associated core domain-containing protein</fullName>
    </submittedName>
</protein>
<dbReference type="NCBIfam" id="TIGR03696">
    <property type="entry name" value="Rhs_assc_core"/>
    <property type="match status" value="1"/>
</dbReference>
<dbReference type="Proteomes" id="UP000199274">
    <property type="component" value="Unassembled WGS sequence"/>
</dbReference>
<gene>
    <name evidence="3" type="ORF">SAMN04488062_1335</name>
</gene>
<reference evidence="4" key="1">
    <citation type="submission" date="2016-10" db="EMBL/GenBank/DDBJ databases">
        <authorList>
            <person name="Varghese N."/>
            <person name="Submissions S."/>
        </authorList>
    </citation>
    <scope>NUCLEOTIDE SEQUENCE [LARGE SCALE GENOMIC DNA]</scope>
    <source>
        <strain evidence="4">CGMCC 1.2747</strain>
    </source>
</reference>
<dbReference type="InterPro" id="IPR045619">
    <property type="entry name" value="DUF6443"/>
</dbReference>
<name>A0A1G8J6G1_9FLAO</name>
<feature type="domain" description="DUF6443" evidence="2">
    <location>
        <begin position="27"/>
        <end position="172"/>
    </location>
</feature>
<dbReference type="RefSeq" id="WP_091259580.1">
    <property type="nucleotide sequence ID" value="NZ_FNDB01000033.1"/>
</dbReference>
<sequence length="1178" mass="129448">MKKILNLIFVLTPVFLLGQTITENFVKTTTYKQPTSAAIANPTPSQAKVEVTYFDGLGRPIQQIANQQSASGKDLVTHIEYDNFGRQVEEYLPFKSSNTDMAFDPSVKANVLSFYGNPNPAINGNPALEATTNPFSKKEFEASPLNRVLKQAAPGNDWAMANNHTIKLEYQTNSASEVKNFGVSLVFANNTYNPTLTLSTINNGFYNPNQLYKNITYDENTTATPSETAGSTVEFKNKEGQVVLKRTYGIVGNETVNQAHDTYYVYDIYGNLTYVIPPLVEPNTATLSVINTRLNDLCYQYKYDYRNRLVEKKIPGKQWEFIVYDKLDRPVATGPASSPFNDLTTVGWLITKYDAFSRPVYTGWMTTTAATSSGRISLQTAQNSATAFNESKQTSGTIDSITAYYSNVIAPTAFKLLTVNYYDNYTFPNAPDIPTTVETQTVLTTAQVKSLPTGSWTRVLTSKSSLLGETATTFYDSKARPIRSYNKNYLEGYTYTDSKLDFTGKTECSKTYHQRLSTDAILKTTEVFVYSAQGRLETQTHQIGTGTVELIASNSYDELGQLISKKVGNTAATPVQKVDYTYNIRGWLKGINDINSLTKSGDPKDLFAFKISYNALTAGISGVNSLYNGNIAETQWATNSDAGILRNYGYKYDNLNRLKEGIYKKGAVLNAYNETLTYDKNGNIKTLLRNGNSETVTQIDNLTYIYGTGNTNNQLLKVNDSSNKAVGFIDEANLGDDYTYDANGNMLRDLNKGIGTTSSDGITYNHLNLPTKIIIATGATPGNITYIYSANGQKLQKIVTQGTNITTTDYLGGYQYKKTNTGTVALQFFPTAEGYVEPSGSSYKYVYQYKDHLGNVRLSYDKSLVIQEENNYYPFGLKQEGYNIVKNSTNDALKYKFQGQERQDELGLNWDSYKYRNYDMAIGRFMSIDPLAEDYSYQSPYNFAENKVISHRELEGLEGVWFQTVLNIDAAARPNGVGAHVNGFSQGIVNSVKGLWDAVTSPVQTVKSVGNTALWLAVGSQGSQAVDNALGTNSTGAGDNLINSVVKGTNNLVNGNGAQRGEVIGEVAGAIIGAKGVSTAMESISGLSKTSSVSANVQNALNTLNDIKAEGGAVKINPMTPNQELNMTIKQGTQKLDLRVESHKLPAKYGGDGVNPTRHMNVDIKGVNLPNKGHKKLE</sequence>
<accession>A0A1G8J6G1</accession>
<dbReference type="Pfam" id="PF20041">
    <property type="entry name" value="DUF6443"/>
    <property type="match status" value="1"/>
</dbReference>
<evidence type="ECO:0000256" key="1">
    <source>
        <dbReference type="SAM" id="MobiDB-lite"/>
    </source>
</evidence>
<keyword evidence="4" id="KW-1185">Reference proteome</keyword>
<dbReference type="EMBL" id="FNDB01000033">
    <property type="protein sequence ID" value="SDI26839.1"/>
    <property type="molecule type" value="Genomic_DNA"/>
</dbReference>
<organism evidence="3 4">
    <name type="scientific">Flavobacterium omnivorum</name>
    <dbReference type="NCBI Taxonomy" id="178355"/>
    <lineage>
        <taxon>Bacteria</taxon>
        <taxon>Pseudomonadati</taxon>
        <taxon>Bacteroidota</taxon>
        <taxon>Flavobacteriia</taxon>
        <taxon>Flavobacteriales</taxon>
        <taxon>Flavobacteriaceae</taxon>
        <taxon>Flavobacterium</taxon>
    </lineage>
</organism>
<dbReference type="AlphaFoldDB" id="A0A1G8J6G1"/>
<evidence type="ECO:0000313" key="3">
    <source>
        <dbReference type="EMBL" id="SDI26839.1"/>
    </source>
</evidence>
<proteinExistence type="predicted"/>
<dbReference type="STRING" id="178355.SAMN04488062_1335"/>
<dbReference type="Gene3D" id="2.180.10.10">
    <property type="entry name" value="RHS repeat-associated core"/>
    <property type="match status" value="1"/>
</dbReference>